<feature type="domain" description="OmpR/PhoB-type" evidence="4">
    <location>
        <begin position="2"/>
        <end position="105"/>
    </location>
</feature>
<evidence type="ECO:0000256" key="3">
    <source>
        <dbReference type="SAM" id="Phobius"/>
    </source>
</evidence>
<dbReference type="EMBL" id="WINI01000001">
    <property type="protein sequence ID" value="MQQ99432.1"/>
    <property type="molecule type" value="Genomic_DNA"/>
</dbReference>
<dbReference type="AlphaFoldDB" id="A0A843YPF6"/>
<keyword evidence="3" id="KW-0812">Transmembrane</keyword>
<keyword evidence="6" id="KW-1185">Reference proteome</keyword>
<feature type="transmembrane region" description="Helical" evidence="3">
    <location>
        <begin position="171"/>
        <end position="190"/>
    </location>
</feature>
<dbReference type="GO" id="GO:0003677">
    <property type="term" value="F:DNA binding"/>
    <property type="evidence" value="ECO:0007669"/>
    <property type="project" value="UniProtKB-UniRule"/>
</dbReference>
<gene>
    <name evidence="5" type="ORF">GEV47_01875</name>
</gene>
<feature type="DNA-binding region" description="OmpR/PhoB-type" evidence="2">
    <location>
        <begin position="2"/>
        <end position="105"/>
    </location>
</feature>
<dbReference type="Pfam" id="PF00486">
    <property type="entry name" value="Trans_reg_C"/>
    <property type="match status" value="1"/>
</dbReference>
<evidence type="ECO:0000259" key="4">
    <source>
        <dbReference type="PROSITE" id="PS51755"/>
    </source>
</evidence>
<organism evidence="5 6">
    <name type="scientific">Glaciimonas soli</name>
    <dbReference type="NCBI Taxonomy" id="2590999"/>
    <lineage>
        <taxon>Bacteria</taxon>
        <taxon>Pseudomonadati</taxon>
        <taxon>Pseudomonadota</taxon>
        <taxon>Betaproteobacteria</taxon>
        <taxon>Burkholderiales</taxon>
        <taxon>Oxalobacteraceae</taxon>
        <taxon>Glaciimonas</taxon>
    </lineage>
</organism>
<evidence type="ECO:0000256" key="2">
    <source>
        <dbReference type="PROSITE-ProRule" id="PRU01091"/>
    </source>
</evidence>
<dbReference type="GO" id="GO:0006355">
    <property type="term" value="P:regulation of DNA-templated transcription"/>
    <property type="evidence" value="ECO:0007669"/>
    <property type="project" value="InterPro"/>
</dbReference>
<dbReference type="InterPro" id="IPR036388">
    <property type="entry name" value="WH-like_DNA-bd_sf"/>
</dbReference>
<accession>A0A843YPF6</accession>
<keyword evidence="3" id="KW-1133">Transmembrane helix</keyword>
<dbReference type="Proteomes" id="UP000451565">
    <property type="component" value="Unassembled WGS sequence"/>
</dbReference>
<dbReference type="SMART" id="SM00862">
    <property type="entry name" value="Trans_reg_C"/>
    <property type="match status" value="1"/>
</dbReference>
<comment type="caution">
    <text evidence="5">The sequence shown here is derived from an EMBL/GenBank/DDBJ whole genome shotgun (WGS) entry which is preliminary data.</text>
</comment>
<evidence type="ECO:0000313" key="6">
    <source>
        <dbReference type="Proteomes" id="UP000451565"/>
    </source>
</evidence>
<dbReference type="CDD" id="cd00383">
    <property type="entry name" value="trans_reg_C"/>
    <property type="match status" value="1"/>
</dbReference>
<dbReference type="Gene3D" id="1.10.10.10">
    <property type="entry name" value="Winged helix-like DNA-binding domain superfamily/Winged helix DNA-binding domain"/>
    <property type="match status" value="1"/>
</dbReference>
<protein>
    <recommendedName>
        <fullName evidence="4">OmpR/PhoB-type domain-containing protein</fullName>
    </recommendedName>
</protein>
<reference evidence="5 6" key="1">
    <citation type="submission" date="2019-10" db="EMBL/GenBank/DDBJ databases">
        <title>Glaciimonas soli sp. nov., a psychrophilic bacterium isolated from the forest soil of a high elevation mountain in Taiwan.</title>
        <authorList>
            <person name="Wang L.-T."/>
            <person name="Shieh W.Y."/>
        </authorList>
    </citation>
    <scope>NUCLEOTIDE SEQUENCE [LARGE SCALE GENOMIC DNA]</scope>
    <source>
        <strain evidence="5 6">GS1</strain>
    </source>
</reference>
<dbReference type="GO" id="GO:0000160">
    <property type="term" value="P:phosphorelay signal transduction system"/>
    <property type="evidence" value="ECO:0007669"/>
    <property type="project" value="InterPro"/>
</dbReference>
<dbReference type="RefSeq" id="WP_153233011.1">
    <property type="nucleotide sequence ID" value="NZ_WINI01000001.1"/>
</dbReference>
<dbReference type="SUPFAM" id="SSF46894">
    <property type="entry name" value="C-terminal effector domain of the bipartite response regulators"/>
    <property type="match status" value="1"/>
</dbReference>
<dbReference type="InterPro" id="IPR001867">
    <property type="entry name" value="OmpR/PhoB-type_DNA-bd"/>
</dbReference>
<name>A0A843YPF6_9BURK</name>
<proteinExistence type="predicted"/>
<evidence type="ECO:0000256" key="1">
    <source>
        <dbReference type="ARBA" id="ARBA00023125"/>
    </source>
</evidence>
<dbReference type="PROSITE" id="PS51755">
    <property type="entry name" value="OMPR_PHOB"/>
    <property type="match status" value="1"/>
</dbReference>
<dbReference type="OrthoDB" id="1971692at2"/>
<dbReference type="InterPro" id="IPR016032">
    <property type="entry name" value="Sig_transdc_resp-reg_C-effctor"/>
</dbReference>
<keyword evidence="3" id="KW-0472">Membrane</keyword>
<sequence>MAKYFICGHAYFDDEHFELTSASEPEYVIHIGAAASRCLLMLIEAKGQIVTKKDLLEGGWGQYGSVVSSNNVNQAVRHIRKCFAALDISDDSIVTIPRIGYKTADTFFVGELLEAEQSASASASVSASALPVSADVITQSADVPMAMDLPAEPSLVNKLFTWFVDLRPLKFQVAILAVLIMSVVTAYMFVSIKKHKKIQAAIVAAYKRFPDEIGVQYYVEKDSSDKKELSELRKRMFARFPPILSR</sequence>
<keyword evidence="1 2" id="KW-0238">DNA-binding</keyword>
<evidence type="ECO:0000313" key="5">
    <source>
        <dbReference type="EMBL" id="MQQ99432.1"/>
    </source>
</evidence>